<evidence type="ECO:0000313" key="3">
    <source>
        <dbReference type="EMBL" id="KAJ2786761.1"/>
    </source>
</evidence>
<feature type="region of interest" description="Disordered" evidence="1">
    <location>
        <begin position="1349"/>
        <end position="1383"/>
    </location>
</feature>
<feature type="compositionally biased region" description="Low complexity" evidence="1">
    <location>
        <begin position="235"/>
        <end position="245"/>
    </location>
</feature>
<gene>
    <name evidence="3" type="ORF">GGI15_001253</name>
</gene>
<feature type="region of interest" description="Disordered" evidence="1">
    <location>
        <begin position="1274"/>
        <end position="1310"/>
    </location>
</feature>
<sequence length="1477" mass="156357">MTEATMRPSTAGGDSPLDLSSRNQTVGRLETDSAGPSIETASVAPSEATAVDSGNTGGGGGNNTRSFRFLLTLALRKAQTAVTLDNGGHVEEAIRTYREAISMLGLVLNRTSEEDGRQRLLHFRQTYSDRVSVLSSLRQPAAEAAPAPVKQQQQQQTQQQQEEGEQHKPNDHTVAVQPQLLLSPIEDTDSAPNRLQAMASIAAVVADSHSKNSTAMDENLPSPEPTPTGVELFKSSSTASTSGTGQNSAQLAYDGGLDNSAPPPETPLPKLPESLANKANLTLDLADVPAVDQPLGSAVPNGNPSTAKTKVARLKSKTTHQSSPLSPVILNKPLPPLTKEAESPPMLRKVSGSSVASNTTDHTSLKTSDDGSSVATRDSPAGSPSIKHEPALPELPLIKEVESSESVTEKEPATNPKEKDLDKANRRQSIKSQRSLPAMFGIGLKSRPDKAVPPVPQLPIGDVSSTGNGNNSSGGSTSTSTSTSTSSNIGRRLFGALRSNSNSAPTPDSSEHPEMPQILERLAEDATGDTTVAPGNSGDSNRDASYLPNSLITTSIEDIVMIDRSPDTAFGSDTFDVPPPTPSKDRPRIQSRPLTRTSSQSRTAPHTPVSSKSATPISTQTQVQSPSQTLTREQKRQSKATHRLVGLFKRNPSIPDIPSPVPPQKTAGDASKSGLAIVQSQSVAGVSKNRRLSSSASTPNLIEAAAAAASSDQQALAVYAATERGDIPPMPAPPTLRPSISSTSSYAAMSVDSLETGDEGNMAALLSARTARGGSISDALSGNAVGSMKRIEDHIQRQQQQQNGNVRPSLRIATKSAGEVLTFVPEHTPLPSAPMTANIDGSIRGRKSSVAAVGSQSITRSVGLSTGISSSIGSIIGLSSGSQSSQSTYGRPTLADVEEDQRLDMFEPSFGTFHLDLGPPPPKSSPLSPLWFISTLHRSMVTGGAYITTSLYVPRRLWFQTGIRIAAIETKLGVLAQLTQSFTSIGSLLSLPDIDMLLSASAPSKQDERLSETTPWESEDHKSRNTPEKDSLHKSCVALHHWLNNLEENLESNRRLLSKKLKFVSPSNINLAGQGSGSSNPLAAASNENLQASLTHLPLTAGIGGSFTSRPSDIGGSNQTTNASFPNLTLSNGDMPNSRENSGIPMSPLSPVPEPVAEMRVSDLRPLETPTSLVFGGIGSSNASILSMSRDQLSKDQMANARFKGLGKLGKSVDRIYSNMQKEKLDDTTTYVVALQRLFEAMMVLENLMHYFSRVAGDAEISGWFTDVPQSPVSLAGKRPHHRAHGESGSRGAASPSITQATLTSEPSVSSIGSVTAAAERKSSNASISVASAANASAAVVVAEKKNRRRSNYFSQRQNSNGYIDPTEAMPGIKQPGKPRSDSFSSIPRVVPIVAAAAGSTTSGAVIANARFVLPLSPIKTPMNYVQQGMGRAPGVIYARLIKVSEWLNQVLLAWVVRDLQVLYAKYIKRLREWVIE</sequence>
<feature type="compositionally biased region" description="Polar residues" evidence="1">
    <location>
        <begin position="592"/>
        <end position="617"/>
    </location>
</feature>
<reference evidence="3" key="1">
    <citation type="submission" date="2022-07" db="EMBL/GenBank/DDBJ databases">
        <title>Phylogenomic reconstructions and comparative analyses of Kickxellomycotina fungi.</title>
        <authorList>
            <person name="Reynolds N.K."/>
            <person name="Stajich J.E."/>
            <person name="Barry K."/>
            <person name="Grigoriev I.V."/>
            <person name="Crous P."/>
            <person name="Smith M.E."/>
        </authorList>
    </citation>
    <scope>NUCLEOTIDE SEQUENCE</scope>
    <source>
        <strain evidence="3">BCRC 34489</strain>
    </source>
</reference>
<dbReference type="Pfam" id="PF04212">
    <property type="entry name" value="MIT"/>
    <property type="match status" value="1"/>
</dbReference>
<feature type="compositionally biased region" description="Polar residues" evidence="1">
    <location>
        <begin position="498"/>
        <end position="508"/>
    </location>
</feature>
<evidence type="ECO:0000313" key="4">
    <source>
        <dbReference type="Proteomes" id="UP001140172"/>
    </source>
</evidence>
<feature type="domain" description="MIT" evidence="2">
    <location>
        <begin position="73"/>
        <end position="134"/>
    </location>
</feature>
<name>A0A9W8LMQ7_9FUNG</name>
<dbReference type="EMBL" id="JANBUM010000045">
    <property type="protein sequence ID" value="KAJ2786761.1"/>
    <property type="molecule type" value="Genomic_DNA"/>
</dbReference>
<dbReference type="PANTHER" id="PTHR37327:SF1">
    <property type="entry name" value="MICROTUBULE INTERACTING AND TRANSPORT DOMAIN-CONTAINING PROTEIN"/>
    <property type="match status" value="1"/>
</dbReference>
<dbReference type="OrthoDB" id="2245455at2759"/>
<feature type="compositionally biased region" description="Low complexity" evidence="1">
    <location>
        <begin position="464"/>
        <end position="488"/>
    </location>
</feature>
<dbReference type="InterPro" id="IPR036181">
    <property type="entry name" value="MIT_dom_sf"/>
</dbReference>
<feature type="compositionally biased region" description="Low complexity" evidence="1">
    <location>
        <begin position="139"/>
        <end position="161"/>
    </location>
</feature>
<dbReference type="InterPro" id="IPR007330">
    <property type="entry name" value="MIT_dom"/>
</dbReference>
<feature type="compositionally biased region" description="Polar residues" evidence="1">
    <location>
        <begin position="1352"/>
        <end position="1362"/>
    </location>
</feature>
<feature type="region of interest" description="Disordered" evidence="1">
    <location>
        <begin position="1002"/>
        <end position="1030"/>
    </location>
</feature>
<feature type="compositionally biased region" description="Polar residues" evidence="1">
    <location>
        <begin position="1296"/>
        <end position="1310"/>
    </location>
</feature>
<protein>
    <recommendedName>
        <fullName evidence="2">MIT domain-containing protein</fullName>
    </recommendedName>
</protein>
<evidence type="ECO:0000259" key="2">
    <source>
        <dbReference type="Pfam" id="PF04212"/>
    </source>
</evidence>
<feature type="region of interest" description="Disordered" evidence="1">
    <location>
        <begin position="138"/>
        <end position="171"/>
    </location>
</feature>
<feature type="compositionally biased region" description="Polar residues" evidence="1">
    <location>
        <begin position="351"/>
        <end position="362"/>
    </location>
</feature>
<proteinExistence type="predicted"/>
<feature type="compositionally biased region" description="Pro residues" evidence="1">
    <location>
        <begin position="261"/>
        <end position="270"/>
    </location>
</feature>
<dbReference type="Gene3D" id="1.20.58.80">
    <property type="entry name" value="Phosphotransferase system, lactose/cellobiose-type IIA subunit"/>
    <property type="match status" value="1"/>
</dbReference>
<evidence type="ECO:0000256" key="1">
    <source>
        <dbReference type="SAM" id="MobiDB-lite"/>
    </source>
</evidence>
<feature type="region of interest" description="Disordered" evidence="1">
    <location>
        <begin position="1"/>
        <end position="62"/>
    </location>
</feature>
<comment type="caution">
    <text evidence="3">The sequence shown here is derived from an EMBL/GenBank/DDBJ whole genome shotgun (WGS) entry which is preliminary data.</text>
</comment>
<feature type="region of interest" description="Disordered" evidence="1">
    <location>
        <begin position="210"/>
        <end position="272"/>
    </location>
</feature>
<organism evidence="3 4">
    <name type="scientific">Coemansia interrupta</name>
    <dbReference type="NCBI Taxonomy" id="1126814"/>
    <lineage>
        <taxon>Eukaryota</taxon>
        <taxon>Fungi</taxon>
        <taxon>Fungi incertae sedis</taxon>
        <taxon>Zoopagomycota</taxon>
        <taxon>Kickxellomycotina</taxon>
        <taxon>Kickxellomycetes</taxon>
        <taxon>Kickxellales</taxon>
        <taxon>Kickxellaceae</taxon>
        <taxon>Coemansia</taxon>
    </lineage>
</organism>
<dbReference type="SUPFAM" id="SSF116846">
    <property type="entry name" value="MIT domain"/>
    <property type="match status" value="1"/>
</dbReference>
<feature type="compositionally biased region" description="Polar residues" evidence="1">
    <location>
        <begin position="528"/>
        <end position="539"/>
    </location>
</feature>
<feature type="compositionally biased region" description="Basic and acidic residues" evidence="1">
    <location>
        <begin position="1018"/>
        <end position="1030"/>
    </location>
</feature>
<feature type="compositionally biased region" description="Low complexity" evidence="1">
    <location>
        <begin position="618"/>
        <end position="631"/>
    </location>
</feature>
<feature type="region of interest" description="Disordered" evidence="1">
    <location>
        <begin position="563"/>
        <end position="674"/>
    </location>
</feature>
<accession>A0A9W8LMQ7</accession>
<feature type="compositionally biased region" description="Basic and acidic residues" evidence="1">
    <location>
        <begin position="386"/>
        <end position="425"/>
    </location>
</feature>
<feature type="region of interest" description="Disordered" evidence="1">
    <location>
        <begin position="294"/>
        <end position="548"/>
    </location>
</feature>
<dbReference type="Proteomes" id="UP001140172">
    <property type="component" value="Unassembled WGS sequence"/>
</dbReference>
<dbReference type="PANTHER" id="PTHR37327">
    <property type="entry name" value="CHROMOSOME 1, WHOLE GENOME SHOTGUN SEQUENCE"/>
    <property type="match status" value="1"/>
</dbReference>
<keyword evidence="4" id="KW-1185">Reference proteome</keyword>